<sequence>MVEAAAGRRSGTSRRRPSGSGGEHQRLVAVAVAARVAMVTTRSGEAAAVAGGGGAGAAGGVEGGRGDGLCMEDFFNCLLGVLGALGVTWGAAARPRRQPRPPLPRGMGSAPAPADARRFAAELRAIPGRIAGNGACAVASLYTLQGKKGVNQDAMIFWENFCSRDDTVFCGVFDGHGPYGHLVAKRVRDLLPVKLGADLAMEDGRETSPSNIKGNTNEVGSPENMDRGGTVITSEAEQNGEYPETFPALRASFLKAFHVMDRDLKLHKNIDCFFSGTTAVAVIKQGRNLIIGNLGDSRAVLGTRDENNQLVAIQLTVDLKPNIPSEAQRIRQRRGRIFALPEEPEVARVWLPKYNSPGLAMARAFGDFCLKDHGVISIPDVSYHCITEKDEFIVLATDGVWDVLSNDEVVGIVSRAKSRASAARSLVESAHRTWRTRFPTSKIDDCAVVCLFLNTDEASESSSSVSNNLANAVEGNSDQQSTLQPSTGVSADLVTALVSDGNEVSVIETVAKPIALADPQKDGRGATQGMIK</sequence>
<evidence type="ECO:0000313" key="15">
    <source>
        <dbReference type="Proteomes" id="UP000636709"/>
    </source>
</evidence>
<reference evidence="14" key="1">
    <citation type="submission" date="2020-07" db="EMBL/GenBank/DDBJ databases">
        <title>Genome sequence and genetic diversity analysis of an under-domesticated orphan crop, white fonio (Digitaria exilis).</title>
        <authorList>
            <person name="Bennetzen J.L."/>
            <person name="Chen S."/>
            <person name="Ma X."/>
            <person name="Wang X."/>
            <person name="Yssel A.E.J."/>
            <person name="Chaluvadi S.R."/>
            <person name="Johnson M."/>
            <person name="Gangashetty P."/>
            <person name="Hamidou F."/>
            <person name="Sanogo M.D."/>
            <person name="Zwaenepoel A."/>
            <person name="Wallace J."/>
            <person name="Van De Peer Y."/>
            <person name="Van Deynze A."/>
        </authorList>
    </citation>
    <scope>NUCLEOTIDE SEQUENCE</scope>
    <source>
        <tissue evidence="14">Leaves</tissue>
    </source>
</reference>
<evidence type="ECO:0000256" key="7">
    <source>
        <dbReference type="ARBA" id="ARBA00022842"/>
    </source>
</evidence>
<evidence type="ECO:0000256" key="3">
    <source>
        <dbReference type="ARBA" id="ARBA00006702"/>
    </source>
</evidence>
<dbReference type="CDD" id="cd00143">
    <property type="entry name" value="PP2Cc"/>
    <property type="match status" value="1"/>
</dbReference>
<dbReference type="PROSITE" id="PS51746">
    <property type="entry name" value="PPM_2"/>
    <property type="match status" value="1"/>
</dbReference>
<dbReference type="InterPro" id="IPR036457">
    <property type="entry name" value="PPM-type-like_dom_sf"/>
</dbReference>
<comment type="cofactor">
    <cofactor evidence="2">
        <name>Mg(2+)</name>
        <dbReference type="ChEBI" id="CHEBI:18420"/>
    </cofactor>
</comment>
<feature type="region of interest" description="Disordered" evidence="12">
    <location>
        <begin position="204"/>
        <end position="226"/>
    </location>
</feature>
<dbReference type="GO" id="GO:0046872">
    <property type="term" value="F:metal ion binding"/>
    <property type="evidence" value="ECO:0007669"/>
    <property type="project" value="UniProtKB-KW"/>
</dbReference>
<gene>
    <name evidence="14" type="ORF">HU200_041751</name>
</gene>
<accession>A0A835EHN6</accession>
<keyword evidence="6" id="KW-0378">Hydrolase</keyword>
<proteinExistence type="inferred from homology"/>
<evidence type="ECO:0000256" key="8">
    <source>
        <dbReference type="ARBA" id="ARBA00022912"/>
    </source>
</evidence>
<evidence type="ECO:0000256" key="1">
    <source>
        <dbReference type="ARBA" id="ARBA00001936"/>
    </source>
</evidence>
<dbReference type="Pfam" id="PF00481">
    <property type="entry name" value="PP2C"/>
    <property type="match status" value="1"/>
</dbReference>
<dbReference type="PANTHER" id="PTHR47992">
    <property type="entry name" value="PROTEIN PHOSPHATASE"/>
    <property type="match status" value="1"/>
</dbReference>
<keyword evidence="7" id="KW-0460">Magnesium</keyword>
<evidence type="ECO:0000256" key="11">
    <source>
        <dbReference type="ARBA" id="ARBA00048336"/>
    </source>
</evidence>
<protein>
    <recommendedName>
        <fullName evidence="4">protein-serine/threonine phosphatase</fullName>
        <ecNumber evidence="4">3.1.3.16</ecNumber>
    </recommendedName>
</protein>
<dbReference type="GO" id="GO:0004722">
    <property type="term" value="F:protein serine/threonine phosphatase activity"/>
    <property type="evidence" value="ECO:0007669"/>
    <property type="project" value="UniProtKB-EC"/>
</dbReference>
<evidence type="ECO:0000256" key="5">
    <source>
        <dbReference type="ARBA" id="ARBA00022723"/>
    </source>
</evidence>
<dbReference type="SUPFAM" id="SSF81606">
    <property type="entry name" value="PP2C-like"/>
    <property type="match status" value="1"/>
</dbReference>
<dbReference type="AlphaFoldDB" id="A0A835EHN6"/>
<evidence type="ECO:0000256" key="4">
    <source>
        <dbReference type="ARBA" id="ARBA00013081"/>
    </source>
</evidence>
<dbReference type="FunFam" id="3.60.40.10:FF:000024">
    <property type="entry name" value="probable protein phosphatase 2C 33"/>
    <property type="match status" value="1"/>
</dbReference>
<comment type="caution">
    <text evidence="14">The sequence shown here is derived from an EMBL/GenBank/DDBJ whole genome shotgun (WGS) entry which is preliminary data.</text>
</comment>
<keyword evidence="15" id="KW-1185">Reference proteome</keyword>
<dbReference type="InterPro" id="IPR015655">
    <property type="entry name" value="PP2C"/>
</dbReference>
<dbReference type="OrthoDB" id="10264738at2759"/>
<comment type="catalytic activity">
    <reaction evidence="11">
        <text>O-phospho-L-threonyl-[protein] + H2O = L-threonyl-[protein] + phosphate</text>
        <dbReference type="Rhea" id="RHEA:47004"/>
        <dbReference type="Rhea" id="RHEA-COMP:11060"/>
        <dbReference type="Rhea" id="RHEA-COMP:11605"/>
        <dbReference type="ChEBI" id="CHEBI:15377"/>
        <dbReference type="ChEBI" id="CHEBI:30013"/>
        <dbReference type="ChEBI" id="CHEBI:43474"/>
        <dbReference type="ChEBI" id="CHEBI:61977"/>
        <dbReference type="EC" id="3.1.3.16"/>
    </reaction>
</comment>
<dbReference type="EC" id="3.1.3.16" evidence="4"/>
<comment type="catalytic activity">
    <reaction evidence="10">
        <text>O-phospho-L-seryl-[protein] + H2O = L-seryl-[protein] + phosphate</text>
        <dbReference type="Rhea" id="RHEA:20629"/>
        <dbReference type="Rhea" id="RHEA-COMP:9863"/>
        <dbReference type="Rhea" id="RHEA-COMP:11604"/>
        <dbReference type="ChEBI" id="CHEBI:15377"/>
        <dbReference type="ChEBI" id="CHEBI:29999"/>
        <dbReference type="ChEBI" id="CHEBI:43474"/>
        <dbReference type="ChEBI" id="CHEBI:83421"/>
        <dbReference type="EC" id="3.1.3.16"/>
    </reaction>
</comment>
<keyword evidence="9" id="KW-0464">Manganese</keyword>
<evidence type="ECO:0000256" key="9">
    <source>
        <dbReference type="ARBA" id="ARBA00023211"/>
    </source>
</evidence>
<feature type="region of interest" description="Disordered" evidence="12">
    <location>
        <begin position="93"/>
        <end position="112"/>
    </location>
</feature>
<feature type="region of interest" description="Disordered" evidence="12">
    <location>
        <begin position="1"/>
        <end position="25"/>
    </location>
</feature>
<dbReference type="InterPro" id="IPR001932">
    <property type="entry name" value="PPM-type_phosphatase-like_dom"/>
</dbReference>
<comment type="cofactor">
    <cofactor evidence="1">
        <name>Mn(2+)</name>
        <dbReference type="ChEBI" id="CHEBI:29035"/>
    </cofactor>
</comment>
<feature type="compositionally biased region" description="Polar residues" evidence="12">
    <location>
        <begin position="207"/>
        <end position="219"/>
    </location>
</feature>
<dbReference type="SMART" id="SM00332">
    <property type="entry name" value="PP2Cc"/>
    <property type="match status" value="1"/>
</dbReference>
<dbReference type="EMBL" id="JACEFO010002013">
    <property type="protein sequence ID" value="KAF8689577.1"/>
    <property type="molecule type" value="Genomic_DNA"/>
</dbReference>
<evidence type="ECO:0000259" key="13">
    <source>
        <dbReference type="PROSITE" id="PS51746"/>
    </source>
</evidence>
<feature type="domain" description="PPM-type phosphatase" evidence="13">
    <location>
        <begin position="138"/>
        <end position="453"/>
    </location>
</feature>
<dbReference type="Gene3D" id="3.60.40.10">
    <property type="entry name" value="PPM-type phosphatase domain"/>
    <property type="match status" value="1"/>
</dbReference>
<dbReference type="Gramene" id="Dexi1B01G0013120.1">
    <property type="protein sequence ID" value="Dexi1B01G0013120.1:cds"/>
    <property type="gene ID" value="Dexi1B01G0013120"/>
</dbReference>
<dbReference type="Proteomes" id="UP000636709">
    <property type="component" value="Unassembled WGS sequence"/>
</dbReference>
<organism evidence="14 15">
    <name type="scientific">Digitaria exilis</name>
    <dbReference type="NCBI Taxonomy" id="1010633"/>
    <lineage>
        <taxon>Eukaryota</taxon>
        <taxon>Viridiplantae</taxon>
        <taxon>Streptophyta</taxon>
        <taxon>Embryophyta</taxon>
        <taxon>Tracheophyta</taxon>
        <taxon>Spermatophyta</taxon>
        <taxon>Magnoliopsida</taxon>
        <taxon>Liliopsida</taxon>
        <taxon>Poales</taxon>
        <taxon>Poaceae</taxon>
        <taxon>PACMAD clade</taxon>
        <taxon>Panicoideae</taxon>
        <taxon>Panicodae</taxon>
        <taxon>Paniceae</taxon>
        <taxon>Anthephorinae</taxon>
        <taxon>Digitaria</taxon>
    </lineage>
</organism>
<evidence type="ECO:0000313" key="14">
    <source>
        <dbReference type="EMBL" id="KAF8689577.1"/>
    </source>
</evidence>
<evidence type="ECO:0000256" key="6">
    <source>
        <dbReference type="ARBA" id="ARBA00022801"/>
    </source>
</evidence>
<comment type="similarity">
    <text evidence="3">Belongs to the PP2C family.</text>
</comment>
<evidence type="ECO:0000256" key="12">
    <source>
        <dbReference type="SAM" id="MobiDB-lite"/>
    </source>
</evidence>
<keyword evidence="8" id="KW-0904">Protein phosphatase</keyword>
<evidence type="ECO:0000256" key="2">
    <source>
        <dbReference type="ARBA" id="ARBA00001946"/>
    </source>
</evidence>
<evidence type="ECO:0000256" key="10">
    <source>
        <dbReference type="ARBA" id="ARBA00047761"/>
    </source>
</evidence>
<name>A0A835EHN6_9POAL</name>
<keyword evidence="5" id="KW-0479">Metal-binding</keyword>